<dbReference type="Proteomes" id="UP000621859">
    <property type="component" value="Unassembled WGS sequence"/>
</dbReference>
<dbReference type="Gene3D" id="3.30.1460.30">
    <property type="entry name" value="YgaC/TfoX-N like chaperone"/>
    <property type="match status" value="1"/>
</dbReference>
<proteinExistence type="predicted"/>
<evidence type="ECO:0000313" key="3">
    <source>
        <dbReference type="Proteomes" id="UP000621859"/>
    </source>
</evidence>
<sequence>MPARSEYLDWLLEQLAPLGSLRPKSMFGGYGLYCDGVFFAILSDDVFYVKVDDTNRPRFEKAGLQPFRYDVKDGKKHLSYYPLPESALEDTEALQDWAREGIGAALRAAANTRKRR</sequence>
<protein>
    <submittedName>
        <fullName evidence="2">Competence protein TfoX</fullName>
    </submittedName>
</protein>
<dbReference type="EMBL" id="BMLY01000007">
    <property type="protein sequence ID" value="GGP27812.1"/>
    <property type="molecule type" value="Genomic_DNA"/>
</dbReference>
<evidence type="ECO:0000313" key="2">
    <source>
        <dbReference type="EMBL" id="GGP27812.1"/>
    </source>
</evidence>
<evidence type="ECO:0000259" key="1">
    <source>
        <dbReference type="Pfam" id="PF04993"/>
    </source>
</evidence>
<keyword evidence="3" id="KW-1185">Reference proteome</keyword>
<dbReference type="SUPFAM" id="SSF159894">
    <property type="entry name" value="YgaC/TfoX-N like"/>
    <property type="match status" value="1"/>
</dbReference>
<name>A0ABQ2PQS9_9NEIS</name>
<dbReference type="Pfam" id="PF04993">
    <property type="entry name" value="TfoX_N"/>
    <property type="match status" value="1"/>
</dbReference>
<feature type="domain" description="TfoX N-terminal" evidence="1">
    <location>
        <begin position="13"/>
        <end position="105"/>
    </location>
</feature>
<dbReference type="RefSeq" id="WP_188697398.1">
    <property type="nucleotide sequence ID" value="NZ_BMLY01000007.1"/>
</dbReference>
<dbReference type="InterPro" id="IPR007076">
    <property type="entry name" value="TfoX_N"/>
</dbReference>
<reference evidence="3" key="1">
    <citation type="journal article" date="2019" name="Int. J. Syst. Evol. Microbiol.">
        <title>The Global Catalogue of Microorganisms (GCM) 10K type strain sequencing project: providing services to taxonomists for standard genome sequencing and annotation.</title>
        <authorList>
            <consortium name="The Broad Institute Genomics Platform"/>
            <consortium name="The Broad Institute Genome Sequencing Center for Infectious Disease"/>
            <person name="Wu L."/>
            <person name="Ma J."/>
        </authorList>
    </citation>
    <scope>NUCLEOTIDE SEQUENCE [LARGE SCALE GENOMIC DNA]</scope>
    <source>
        <strain evidence="3">CGMCC 1.8860</strain>
    </source>
</reference>
<accession>A0ABQ2PQS9</accession>
<dbReference type="PANTHER" id="PTHR36121:SF1">
    <property type="entry name" value="PROTEIN SXY"/>
    <property type="match status" value="1"/>
</dbReference>
<dbReference type="InterPro" id="IPR047525">
    <property type="entry name" value="TfoX-like"/>
</dbReference>
<gene>
    <name evidence="2" type="ORF">GCM10010971_36310</name>
</gene>
<organism evidence="2 3">
    <name type="scientific">Silvimonas amylolytica</name>
    <dbReference type="NCBI Taxonomy" id="449663"/>
    <lineage>
        <taxon>Bacteria</taxon>
        <taxon>Pseudomonadati</taxon>
        <taxon>Pseudomonadota</taxon>
        <taxon>Betaproteobacteria</taxon>
        <taxon>Neisseriales</taxon>
        <taxon>Chitinibacteraceae</taxon>
        <taxon>Silvimonas</taxon>
    </lineage>
</organism>
<dbReference type="PANTHER" id="PTHR36121">
    <property type="entry name" value="PROTEIN SXY"/>
    <property type="match status" value="1"/>
</dbReference>
<comment type="caution">
    <text evidence="2">The sequence shown here is derived from an EMBL/GenBank/DDBJ whole genome shotgun (WGS) entry which is preliminary data.</text>
</comment>